<dbReference type="Proteomes" id="UP000007305">
    <property type="component" value="Chromosome 1"/>
</dbReference>
<evidence type="ECO:0000256" key="1">
    <source>
        <dbReference type="SAM" id="MobiDB-lite"/>
    </source>
</evidence>
<evidence type="ECO:0000313" key="5">
    <source>
        <dbReference type="Proteomes" id="UP000007305"/>
    </source>
</evidence>
<feature type="chain" id="PRO_5010805936" evidence="2">
    <location>
        <begin position="36"/>
        <end position="307"/>
    </location>
</feature>
<dbReference type="EnsemblPlants" id="Zm00001eb019880_T001">
    <property type="protein sequence ID" value="Zm00001eb019880_P001"/>
    <property type="gene ID" value="Zm00001eb019880"/>
</dbReference>
<feature type="signal peptide" evidence="2">
    <location>
        <begin position="1"/>
        <end position="35"/>
    </location>
</feature>
<sequence length="307" mass="32876">MASAGTTRAAAAALLLSLSAVLLFLLLQTPPRGLADHVAAALDSLLDWRGLLELATRRNMILLCHAILLVILRDAGVLGTPAGRRSQSHSRSPPAAVAQQTASSVAPARSHATGSAVVVWRRRPRNRAAGAAAPRHDAVAARRRLVECQCQPAVETWAAPLLTTGPQARATEEAAAVATEQQIVLAQPPRNEAGPLEHHRGRDAVVGPPAEHPTAIAVGGDDRRIATDDEKRMDDGNGDGDGMEMIAASPHARRREQQTAGMETGMEMELADDRTFEEFIKSQRRQMRQESLKLLISSGYHYHAIAA</sequence>
<feature type="compositionally biased region" description="Low complexity" evidence="1">
    <location>
        <begin position="92"/>
        <end position="108"/>
    </location>
</feature>
<keyword evidence="5" id="KW-1185">Reference proteome</keyword>
<dbReference type="OMA" id="TGMEMEL"/>
<reference evidence="3 5" key="1">
    <citation type="submission" date="2015-12" db="EMBL/GenBank/DDBJ databases">
        <title>Update maize B73 reference genome by single molecule sequencing technologies.</title>
        <authorList>
            <consortium name="Maize Genome Sequencing Project"/>
            <person name="Ware D."/>
        </authorList>
    </citation>
    <scope>NUCLEOTIDE SEQUENCE [LARGE SCALE GENOMIC DNA]</scope>
    <source>
        <strain evidence="5">cv. B73</strain>
        <tissue evidence="3">Seedling</tissue>
    </source>
</reference>
<reference evidence="4" key="3">
    <citation type="submission" date="2021-05" db="UniProtKB">
        <authorList>
            <consortium name="EnsemblPlants"/>
        </authorList>
    </citation>
    <scope>IDENTIFICATION</scope>
    <source>
        <strain evidence="4">cv. B73</strain>
    </source>
</reference>
<organism evidence="3">
    <name type="scientific">Zea mays</name>
    <name type="common">Maize</name>
    <dbReference type="NCBI Taxonomy" id="4577"/>
    <lineage>
        <taxon>Eukaryota</taxon>
        <taxon>Viridiplantae</taxon>
        <taxon>Streptophyta</taxon>
        <taxon>Embryophyta</taxon>
        <taxon>Tracheophyta</taxon>
        <taxon>Spermatophyta</taxon>
        <taxon>Magnoliopsida</taxon>
        <taxon>Liliopsida</taxon>
        <taxon>Poales</taxon>
        <taxon>Poaceae</taxon>
        <taxon>PACMAD clade</taxon>
        <taxon>Panicoideae</taxon>
        <taxon>Andropogonodae</taxon>
        <taxon>Andropogoneae</taxon>
        <taxon>Tripsacinae</taxon>
        <taxon>Zea</taxon>
    </lineage>
</organism>
<dbReference type="AlphaFoldDB" id="A0A1D6K5L5"/>
<evidence type="ECO:0000313" key="4">
    <source>
        <dbReference type="EnsemblPlants" id="Zm00001eb019880_P001"/>
    </source>
</evidence>
<name>A0A1D6K5L5_MAIZE</name>
<gene>
    <name evidence="3" type="ORF">ZEAMMB73_Zm00001d029501</name>
</gene>
<dbReference type="PaxDb" id="4577-GRMZM2G313104_P01"/>
<accession>A0A1D6K5L5</accession>
<keyword evidence="2" id="KW-0732">Signal</keyword>
<protein>
    <submittedName>
        <fullName evidence="3 4">Uncharacterized protein</fullName>
    </submittedName>
</protein>
<feature type="region of interest" description="Disordered" evidence="1">
    <location>
        <begin position="82"/>
        <end position="110"/>
    </location>
</feature>
<evidence type="ECO:0000313" key="3">
    <source>
        <dbReference type="EMBL" id="ONL98866.1"/>
    </source>
</evidence>
<proteinExistence type="predicted"/>
<feature type="region of interest" description="Disordered" evidence="1">
    <location>
        <begin position="191"/>
        <end position="216"/>
    </location>
</feature>
<reference evidence="4" key="2">
    <citation type="submission" date="2019-07" db="EMBL/GenBank/DDBJ databases">
        <authorList>
            <person name="Seetharam A."/>
            <person name="Woodhouse M."/>
            <person name="Cannon E."/>
        </authorList>
    </citation>
    <scope>NUCLEOTIDE SEQUENCE [LARGE SCALE GENOMIC DNA]</scope>
    <source>
        <strain evidence="4">cv. B73</strain>
    </source>
</reference>
<dbReference type="Gramene" id="Zm00001eb019880_T001">
    <property type="protein sequence ID" value="Zm00001eb019880_P001"/>
    <property type="gene ID" value="Zm00001eb019880"/>
</dbReference>
<dbReference type="eggNOG" id="ENOG502R3MG">
    <property type="taxonomic scope" value="Eukaryota"/>
</dbReference>
<evidence type="ECO:0000256" key="2">
    <source>
        <dbReference type="SAM" id="SignalP"/>
    </source>
</evidence>
<dbReference type="ExpressionAtlas" id="A0A1D6K5L5">
    <property type="expression patterns" value="baseline and differential"/>
</dbReference>
<dbReference type="EMBL" id="CM007647">
    <property type="protein sequence ID" value="ONL98866.1"/>
    <property type="molecule type" value="Genomic_DNA"/>
</dbReference>